<evidence type="ECO:0000256" key="5">
    <source>
        <dbReference type="ARBA" id="ARBA00029758"/>
    </source>
</evidence>
<dbReference type="InterPro" id="IPR011051">
    <property type="entry name" value="RmlC_Cupin_sf"/>
</dbReference>
<comment type="caution">
    <text evidence="8">The sequence shown here is derived from an EMBL/GenBank/DDBJ whole genome shotgun (WGS) entry which is preliminary data.</text>
</comment>
<dbReference type="InterPro" id="IPR000888">
    <property type="entry name" value="RmlC-like"/>
</dbReference>
<dbReference type="SUPFAM" id="SSF51182">
    <property type="entry name" value="RmlC-like cupins"/>
    <property type="match status" value="1"/>
</dbReference>
<evidence type="ECO:0000256" key="4">
    <source>
        <dbReference type="ARBA" id="ARBA00019595"/>
    </source>
</evidence>
<dbReference type="InterPro" id="IPR014710">
    <property type="entry name" value="RmlC-like_jellyroll"/>
</dbReference>
<comment type="function">
    <text evidence="2">Catalyzes the epimerization of the C3' and C5'positions of dTDP-6-deoxy-D-xylo-4-hexulose, forming dTDP-6-deoxy-L-lyxo-4-hexulose.</text>
</comment>
<dbReference type="PANTHER" id="PTHR21047">
    <property type="entry name" value="DTDP-6-DEOXY-D-GLUCOSE-3,5 EPIMERASE"/>
    <property type="match status" value="1"/>
</dbReference>
<dbReference type="Pfam" id="PF00908">
    <property type="entry name" value="dTDP_sugar_isom"/>
    <property type="match status" value="1"/>
</dbReference>
<dbReference type="Proteomes" id="UP001277561">
    <property type="component" value="Unassembled WGS sequence"/>
</dbReference>
<keyword evidence="9" id="KW-1185">Reference proteome</keyword>
<evidence type="ECO:0000256" key="3">
    <source>
        <dbReference type="ARBA" id="ARBA00012098"/>
    </source>
</evidence>
<evidence type="ECO:0000256" key="1">
    <source>
        <dbReference type="ARBA" id="ARBA00001298"/>
    </source>
</evidence>
<dbReference type="CDD" id="cd00438">
    <property type="entry name" value="cupin_RmlC"/>
    <property type="match status" value="1"/>
</dbReference>
<evidence type="ECO:0000256" key="6">
    <source>
        <dbReference type="ARBA" id="ARBA00031424"/>
    </source>
</evidence>
<name>A0ABU4W5J6_9HYPH</name>
<dbReference type="PANTHER" id="PTHR21047:SF2">
    <property type="entry name" value="THYMIDINE DIPHOSPHO-4-KETO-RHAMNOSE 3,5-EPIMERASE"/>
    <property type="match status" value="1"/>
</dbReference>
<gene>
    <name evidence="8" type="ORF">RMS29_28165</name>
</gene>
<evidence type="ECO:0000313" key="9">
    <source>
        <dbReference type="Proteomes" id="UP001277561"/>
    </source>
</evidence>
<dbReference type="EMBL" id="JAVRAD010000037">
    <property type="protein sequence ID" value="MDX8333067.1"/>
    <property type="molecule type" value="Genomic_DNA"/>
</dbReference>
<evidence type="ECO:0000256" key="2">
    <source>
        <dbReference type="ARBA" id="ARBA00001997"/>
    </source>
</evidence>
<organism evidence="8 9">
    <name type="scientific">Agrobacterium rosae</name>
    <dbReference type="NCBI Taxonomy" id="1972867"/>
    <lineage>
        <taxon>Bacteria</taxon>
        <taxon>Pseudomonadati</taxon>
        <taxon>Pseudomonadota</taxon>
        <taxon>Alphaproteobacteria</taxon>
        <taxon>Hyphomicrobiales</taxon>
        <taxon>Rhizobiaceae</taxon>
        <taxon>Rhizobium/Agrobacterium group</taxon>
        <taxon>Agrobacterium</taxon>
    </lineage>
</organism>
<protein>
    <recommendedName>
        <fullName evidence="4">dTDP-4-dehydrorhamnose 3,5-epimerase</fullName>
        <ecNumber evidence="3">5.1.3.13</ecNumber>
    </recommendedName>
    <alternativeName>
        <fullName evidence="6">Thymidine diphospho-4-keto-rhamnose 3,5-epimerase</fullName>
    </alternativeName>
    <alternativeName>
        <fullName evidence="5">dTDP-4-keto-6-deoxyglucose 3,5-epimerase</fullName>
    </alternativeName>
    <alternativeName>
        <fullName evidence="7">dTDP-6-deoxy-D-xylo-4-hexulose 3,5-epimerase</fullName>
    </alternativeName>
</protein>
<evidence type="ECO:0000313" key="8">
    <source>
        <dbReference type="EMBL" id="MDX8333067.1"/>
    </source>
</evidence>
<dbReference type="RefSeq" id="WP_320189045.1">
    <property type="nucleotide sequence ID" value="NZ_CP192765.1"/>
</dbReference>
<dbReference type="Gene3D" id="2.60.120.10">
    <property type="entry name" value="Jelly Rolls"/>
    <property type="match status" value="1"/>
</dbReference>
<accession>A0ABU4W5J6</accession>
<proteinExistence type="predicted"/>
<reference evidence="8" key="1">
    <citation type="journal article" date="2023" name="Phytobiomes J">
        <title>Deciphering the key players within the bacterial microbiota associated with aerial crown gall tumors on rhododendron: Insights into the gallobiome.</title>
        <authorList>
            <person name="Kuzmanovic N."/>
            <person name="Nesme J."/>
            <person name="Wolf J."/>
            <person name="Neumann-Schaal M."/>
            <person name="Petersen J."/>
            <person name="Fernandez-Gnecco G."/>
            <person name="Sproeer C."/>
            <person name="Bunk B."/>
            <person name="Overmann J."/>
            <person name="Sorensen S.J."/>
            <person name="Idczak E."/>
            <person name="Smalla K."/>
        </authorList>
    </citation>
    <scope>NUCLEOTIDE SEQUENCE [LARGE SCALE GENOMIC DNA]</scope>
    <source>
        <strain evidence="8">Rho-14.1</strain>
    </source>
</reference>
<evidence type="ECO:0000256" key="7">
    <source>
        <dbReference type="ARBA" id="ARBA00033311"/>
    </source>
</evidence>
<dbReference type="EC" id="5.1.3.13" evidence="3"/>
<sequence>MSRFTDSELPLAGLKLVERQNLGDHRGFLSRIFCAEELANAGWTKPIAQINLTRTTQQGAVRGMHFQHPPYSEMKLVNCVRGAVLDVAVDLRANSPTFLKWHAEELSADNRRSLLIPEGFAHGFQTLTDDCEILYFHSAPYVPNSEGALNALDPALKVSWPLAITEMSERDRLHPHLTEKFTGLTL</sequence>
<comment type="catalytic activity">
    <reaction evidence="1">
        <text>dTDP-4-dehydro-6-deoxy-alpha-D-glucose = dTDP-4-dehydro-beta-L-rhamnose</text>
        <dbReference type="Rhea" id="RHEA:16969"/>
        <dbReference type="ChEBI" id="CHEBI:57649"/>
        <dbReference type="ChEBI" id="CHEBI:62830"/>
        <dbReference type="EC" id="5.1.3.13"/>
    </reaction>
</comment>